<protein>
    <submittedName>
        <fullName evidence="1">Uncharacterized protein</fullName>
    </submittedName>
</protein>
<dbReference type="Proteomes" id="UP000546917">
    <property type="component" value="Unassembled WGS sequence"/>
</dbReference>
<dbReference type="OrthoDB" id="57108at2157"/>
<evidence type="ECO:0000313" key="3">
    <source>
        <dbReference type="Proteomes" id="UP000192050"/>
    </source>
</evidence>
<dbReference type="GeneID" id="31676179"/>
<accession>A0A1V0N3D8</accession>
<reference evidence="1 3" key="1">
    <citation type="submission" date="2011-10" db="EMBL/GenBank/DDBJ databases">
        <title>Metabolic and evolutionary patterns in the extreme acidophile Ferroplasma acidiphilum.</title>
        <authorList>
            <person name="Golyshina O.V."/>
            <person name="Kozyavkin S.A."/>
            <person name="Tatusov R.L."/>
            <person name="Slesarev A.I."/>
            <person name="Golyshin P.N."/>
        </authorList>
    </citation>
    <scope>NUCLEOTIDE SEQUENCE [LARGE SCALE GENOMIC DNA]</scope>
    <source>
        <strain evidence="1">Berkeley</strain>
        <strain evidence="3">Y</strain>
    </source>
</reference>
<reference evidence="2 4" key="2">
    <citation type="submission" date="2020-05" db="EMBL/GenBank/DDBJ databases">
        <authorList>
            <person name="Zhang R."/>
        </authorList>
    </citation>
    <scope>NUCLEOTIDE SEQUENCE [LARGE SCALE GENOMIC DNA]</scope>
    <source>
        <strain evidence="2 4">DSM 28986</strain>
    </source>
</reference>
<evidence type="ECO:0000313" key="2">
    <source>
        <dbReference type="EMBL" id="NOL59953.1"/>
    </source>
</evidence>
<dbReference type="Proteomes" id="UP000192050">
    <property type="component" value="Chromosome"/>
</dbReference>
<organism evidence="1 3">
    <name type="scientific">Ferroplasma acidiphilum</name>
    <dbReference type="NCBI Taxonomy" id="74969"/>
    <lineage>
        <taxon>Archaea</taxon>
        <taxon>Methanobacteriati</taxon>
        <taxon>Thermoplasmatota</taxon>
        <taxon>Thermoplasmata</taxon>
        <taxon>Thermoplasmatales</taxon>
        <taxon>Ferroplasmaceae</taxon>
        <taxon>Ferroplasma</taxon>
    </lineage>
</organism>
<evidence type="ECO:0000313" key="1">
    <source>
        <dbReference type="EMBL" id="ARD84586.1"/>
    </source>
</evidence>
<dbReference type="KEGG" id="fai:FAD_0678"/>
<dbReference type="RefSeq" id="WP_081141781.1">
    <property type="nucleotide sequence ID" value="NZ_CP015363.1"/>
</dbReference>
<name>A0A1V0N3D8_9ARCH</name>
<dbReference type="EMBL" id="CP015363">
    <property type="protein sequence ID" value="ARD84586.1"/>
    <property type="molecule type" value="Genomic_DNA"/>
</dbReference>
<evidence type="ECO:0000313" key="4">
    <source>
        <dbReference type="Proteomes" id="UP000546917"/>
    </source>
</evidence>
<keyword evidence="3" id="KW-1185">Reference proteome</keyword>
<dbReference type="EMBL" id="JABGBP010000122">
    <property type="protein sequence ID" value="NOL59953.1"/>
    <property type="molecule type" value="Genomic_DNA"/>
</dbReference>
<sequence>MNPKLEEAIAGLRCVNKPVKQIAKTLGVKKDAIEKIIKEWIMDTDPYINKLVGERKVNNIPDANEMKLLVKMAPDDLLSDKRILDYIAKKRNDHHDRFMDCIRYKIKIMLENKK</sequence>
<dbReference type="AlphaFoldDB" id="A0A1V0N3D8"/>
<gene>
    <name evidence="1" type="ORF">FAD_0678</name>
    <name evidence="2" type="ORF">HLB00_03785</name>
</gene>
<proteinExistence type="predicted"/>